<feature type="transmembrane region" description="Helical" evidence="1">
    <location>
        <begin position="100"/>
        <end position="126"/>
    </location>
</feature>
<organism evidence="2 3">
    <name type="scientific">Rugosimonospora acidiphila</name>
    <dbReference type="NCBI Taxonomy" id="556531"/>
    <lineage>
        <taxon>Bacteria</taxon>
        <taxon>Bacillati</taxon>
        <taxon>Actinomycetota</taxon>
        <taxon>Actinomycetes</taxon>
        <taxon>Micromonosporales</taxon>
        <taxon>Micromonosporaceae</taxon>
        <taxon>Rugosimonospora</taxon>
    </lineage>
</organism>
<keyword evidence="3" id="KW-1185">Reference proteome</keyword>
<feature type="transmembrane region" description="Helical" evidence="1">
    <location>
        <begin position="170"/>
        <end position="189"/>
    </location>
</feature>
<feature type="transmembrane region" description="Helical" evidence="1">
    <location>
        <begin position="209"/>
        <end position="235"/>
    </location>
</feature>
<evidence type="ECO:0000256" key="1">
    <source>
        <dbReference type="SAM" id="Phobius"/>
    </source>
</evidence>
<name>A0ABP9RJ20_9ACTN</name>
<evidence type="ECO:0008006" key="4">
    <source>
        <dbReference type="Google" id="ProtNLM"/>
    </source>
</evidence>
<gene>
    <name evidence="2" type="ORF">GCM10023322_04330</name>
</gene>
<reference evidence="3" key="1">
    <citation type="journal article" date="2019" name="Int. J. Syst. Evol. Microbiol.">
        <title>The Global Catalogue of Microorganisms (GCM) 10K type strain sequencing project: providing services to taxonomists for standard genome sequencing and annotation.</title>
        <authorList>
            <consortium name="The Broad Institute Genomics Platform"/>
            <consortium name="The Broad Institute Genome Sequencing Center for Infectious Disease"/>
            <person name="Wu L."/>
            <person name="Ma J."/>
        </authorList>
    </citation>
    <scope>NUCLEOTIDE SEQUENCE [LARGE SCALE GENOMIC DNA]</scope>
    <source>
        <strain evidence="3">JCM 18304</strain>
    </source>
</reference>
<keyword evidence="1" id="KW-0812">Transmembrane</keyword>
<feature type="transmembrane region" description="Helical" evidence="1">
    <location>
        <begin position="138"/>
        <end position="158"/>
    </location>
</feature>
<evidence type="ECO:0000313" key="3">
    <source>
        <dbReference type="Proteomes" id="UP001501570"/>
    </source>
</evidence>
<feature type="transmembrane region" description="Helical" evidence="1">
    <location>
        <begin position="34"/>
        <end position="51"/>
    </location>
</feature>
<keyword evidence="1" id="KW-0472">Membrane</keyword>
<dbReference type="RefSeq" id="WP_345625484.1">
    <property type="nucleotide sequence ID" value="NZ_BAABJQ010000001.1"/>
</dbReference>
<proteinExistence type="predicted"/>
<dbReference type="Proteomes" id="UP001501570">
    <property type="component" value="Unassembled WGS sequence"/>
</dbReference>
<accession>A0ABP9RJ20</accession>
<comment type="caution">
    <text evidence="2">The sequence shown here is derived from an EMBL/GenBank/DDBJ whole genome shotgun (WGS) entry which is preliminary data.</text>
</comment>
<evidence type="ECO:0000313" key="2">
    <source>
        <dbReference type="EMBL" id="GAA5178088.1"/>
    </source>
</evidence>
<protein>
    <recommendedName>
        <fullName evidence="4">ABC-2 type transport system permease protein</fullName>
    </recommendedName>
</protein>
<dbReference type="EMBL" id="BAABJQ010000001">
    <property type="protein sequence ID" value="GAA5178088.1"/>
    <property type="molecule type" value="Genomic_DNA"/>
</dbReference>
<sequence>MSRQSVAGTGRTIDPGAAALASMRVGAYLRAGRCIPPLLAALVLLGILYGGGKAVAAEAYGVSALLMFPVLAWQAKLLLDAEPDVQRRLALVAMRSRRHEAAAGLLAAGAVAVPVVVLAIGVPWLVGGVEHTDAVTGLLLGLWAHAIVVPSAIALGALSSRVIAGTPGRATAILIGGAVLALILGMRGSPVPWLAPPLLGTARALSGGIEAGALGGLTCWALIWSAAVLTGYGWLRRTRS</sequence>
<feature type="transmembrane region" description="Helical" evidence="1">
    <location>
        <begin position="57"/>
        <end position="79"/>
    </location>
</feature>
<keyword evidence="1" id="KW-1133">Transmembrane helix</keyword>